<name>A0A3B1E2B7_9ZZZZ</name>
<reference evidence="5" key="1">
    <citation type="submission" date="2018-06" db="EMBL/GenBank/DDBJ databases">
        <authorList>
            <person name="Zhirakovskaya E."/>
        </authorList>
    </citation>
    <scope>NUCLEOTIDE SEQUENCE</scope>
</reference>
<accession>A0A3B1E2B7</accession>
<dbReference type="InterPro" id="IPR036721">
    <property type="entry name" value="RCK_C_sf"/>
</dbReference>
<protein>
    <recommendedName>
        <fullName evidence="6">Potassium channel protein</fullName>
    </recommendedName>
</protein>
<evidence type="ECO:0000259" key="3">
    <source>
        <dbReference type="PROSITE" id="PS51201"/>
    </source>
</evidence>
<dbReference type="InterPro" id="IPR006037">
    <property type="entry name" value="RCK_C"/>
</dbReference>
<keyword evidence="2" id="KW-0472">Membrane</keyword>
<dbReference type="GO" id="GO:0006813">
    <property type="term" value="P:potassium ion transport"/>
    <property type="evidence" value="ECO:0007669"/>
    <property type="project" value="InterPro"/>
</dbReference>
<evidence type="ECO:0000313" key="5">
    <source>
        <dbReference type="EMBL" id="VAX36027.1"/>
    </source>
</evidence>
<dbReference type="SUPFAM" id="SSF116726">
    <property type="entry name" value="TrkA C-terminal domain-like"/>
    <property type="match status" value="1"/>
</dbReference>
<dbReference type="Pfam" id="PF02254">
    <property type="entry name" value="TrkA_N"/>
    <property type="match status" value="1"/>
</dbReference>
<evidence type="ECO:0000256" key="2">
    <source>
        <dbReference type="SAM" id="Phobius"/>
    </source>
</evidence>
<keyword evidence="2" id="KW-0812">Transmembrane</keyword>
<feature type="transmembrane region" description="Helical" evidence="2">
    <location>
        <begin position="20"/>
        <end position="39"/>
    </location>
</feature>
<dbReference type="InterPro" id="IPR050721">
    <property type="entry name" value="Trk_Ktr_HKT_K-transport"/>
</dbReference>
<dbReference type="Gene3D" id="3.30.70.1450">
    <property type="entry name" value="Regulator of K+ conductance, C-terminal domain"/>
    <property type="match status" value="1"/>
</dbReference>
<dbReference type="GO" id="GO:0008324">
    <property type="term" value="F:monoatomic cation transmembrane transporter activity"/>
    <property type="evidence" value="ECO:0007669"/>
    <property type="project" value="InterPro"/>
</dbReference>
<dbReference type="Pfam" id="PF02080">
    <property type="entry name" value="TrkA_C"/>
    <property type="match status" value="1"/>
</dbReference>
<feature type="domain" description="RCK C-terminal" evidence="4">
    <location>
        <begin position="254"/>
        <end position="338"/>
    </location>
</feature>
<dbReference type="EMBL" id="UOGK01000029">
    <property type="protein sequence ID" value="VAX36027.1"/>
    <property type="molecule type" value="Genomic_DNA"/>
</dbReference>
<dbReference type="SUPFAM" id="SSF81324">
    <property type="entry name" value="Voltage-gated potassium channels"/>
    <property type="match status" value="1"/>
</dbReference>
<dbReference type="Gene3D" id="1.10.287.70">
    <property type="match status" value="1"/>
</dbReference>
<dbReference type="AlphaFoldDB" id="A0A3B1E2B7"/>
<dbReference type="PROSITE" id="PS51202">
    <property type="entry name" value="RCK_C"/>
    <property type="match status" value="1"/>
</dbReference>
<dbReference type="InterPro" id="IPR013099">
    <property type="entry name" value="K_chnl_dom"/>
</dbReference>
<organism evidence="5">
    <name type="scientific">hydrothermal vent metagenome</name>
    <dbReference type="NCBI Taxonomy" id="652676"/>
    <lineage>
        <taxon>unclassified sequences</taxon>
        <taxon>metagenomes</taxon>
        <taxon>ecological metagenomes</taxon>
    </lineage>
</organism>
<gene>
    <name evidence="5" type="ORF">MNBD_PLANCTO03-2405</name>
</gene>
<dbReference type="InterPro" id="IPR036291">
    <property type="entry name" value="NAD(P)-bd_dom_sf"/>
</dbReference>
<proteinExistence type="predicted"/>
<dbReference type="Gene3D" id="3.40.50.720">
    <property type="entry name" value="NAD(P)-binding Rossmann-like Domain"/>
    <property type="match status" value="1"/>
</dbReference>
<dbReference type="Pfam" id="PF07885">
    <property type="entry name" value="Ion_trans_2"/>
    <property type="match status" value="1"/>
</dbReference>
<feature type="domain" description="RCK N-terminal" evidence="3">
    <location>
        <begin position="115"/>
        <end position="232"/>
    </location>
</feature>
<dbReference type="PROSITE" id="PS51201">
    <property type="entry name" value="RCK_N"/>
    <property type="match status" value="1"/>
</dbReference>
<feature type="transmembrane region" description="Helical" evidence="2">
    <location>
        <begin position="73"/>
        <end position="97"/>
    </location>
</feature>
<dbReference type="PANTHER" id="PTHR43833">
    <property type="entry name" value="POTASSIUM CHANNEL PROTEIN 2-RELATED-RELATED"/>
    <property type="match status" value="1"/>
</dbReference>
<evidence type="ECO:0000256" key="1">
    <source>
        <dbReference type="ARBA" id="ARBA00004651"/>
    </source>
</evidence>
<evidence type="ECO:0000259" key="4">
    <source>
        <dbReference type="PROSITE" id="PS51202"/>
    </source>
</evidence>
<dbReference type="SUPFAM" id="SSF51735">
    <property type="entry name" value="NAD(P)-binding Rossmann-fold domains"/>
    <property type="match status" value="1"/>
</dbReference>
<sequence length="338" mass="36419">MSASSSISPLQPKTLRQRVLRLCIPMLAVLAIGTFGFMWTDSWPFERALYFTIITITTVGYGDENLSVAGHRFTLIVIIIGIGTFTYAIGQVVQLVVERQLDWERIMHRKALALSDHFIVVGFGQIGQTVCESLHRESIPFVVLDRDSTLIERAAHHGYIAIADDATHDEVLESCNIHRARGVACLTTSDANNIVITLSARALCPDLFIISRAEDLDAAGKLKHAGATRVISPLHNGAIAVTNTILRPHAVDFLDQNAESTQGLEFSQLPVRPGSALDGTTLAQSLIATTPELVIVAIRHPDGTTEINPTPEAPLTAGDTLIIAGDPGTVVDFCADAA</sequence>
<dbReference type="InterPro" id="IPR003148">
    <property type="entry name" value="RCK_N"/>
</dbReference>
<dbReference type="GO" id="GO:0005886">
    <property type="term" value="C:plasma membrane"/>
    <property type="evidence" value="ECO:0007669"/>
    <property type="project" value="UniProtKB-SubCell"/>
</dbReference>
<comment type="subcellular location">
    <subcellularLocation>
        <location evidence="1">Cell membrane</location>
        <topology evidence="1">Multi-pass membrane protein</topology>
    </subcellularLocation>
</comment>
<keyword evidence="2" id="KW-1133">Transmembrane helix</keyword>
<dbReference type="PANTHER" id="PTHR43833:SF9">
    <property type="entry name" value="POTASSIUM CHANNEL PROTEIN YUGO-RELATED"/>
    <property type="match status" value="1"/>
</dbReference>
<evidence type="ECO:0008006" key="6">
    <source>
        <dbReference type="Google" id="ProtNLM"/>
    </source>
</evidence>